<protein>
    <recommendedName>
        <fullName evidence="4">Nucleoside hydrolase</fullName>
    </recommendedName>
</protein>
<organism evidence="2 3">
    <name type="scientific">Antrihabitans cavernicola</name>
    <dbReference type="NCBI Taxonomy" id="2495913"/>
    <lineage>
        <taxon>Bacteria</taxon>
        <taxon>Bacillati</taxon>
        <taxon>Actinomycetota</taxon>
        <taxon>Actinomycetes</taxon>
        <taxon>Mycobacteriales</taxon>
        <taxon>Nocardiaceae</taxon>
        <taxon>Antrihabitans</taxon>
    </lineage>
</organism>
<dbReference type="Gene3D" id="3.90.245.10">
    <property type="entry name" value="Ribonucleoside hydrolase-like"/>
    <property type="match status" value="1"/>
</dbReference>
<dbReference type="SUPFAM" id="SSF53590">
    <property type="entry name" value="Nucleoside hydrolase"/>
    <property type="match status" value="1"/>
</dbReference>
<name>A0A5A7SDP6_9NOCA</name>
<evidence type="ECO:0008006" key="4">
    <source>
        <dbReference type="Google" id="ProtNLM"/>
    </source>
</evidence>
<feature type="chain" id="PRO_5023112927" description="Nucleoside hydrolase" evidence="1">
    <location>
        <begin position="51"/>
        <end position="424"/>
    </location>
</feature>
<gene>
    <name evidence="2" type="ORF">FOY51_08850</name>
</gene>
<keyword evidence="3" id="KW-1185">Reference proteome</keyword>
<dbReference type="OrthoDB" id="514320at2"/>
<reference evidence="2 3" key="1">
    <citation type="submission" date="2019-07" db="EMBL/GenBank/DDBJ databases">
        <title>Rhodococcus cavernicolus sp. nov., isolated from a cave.</title>
        <authorList>
            <person name="Lee S.D."/>
        </authorList>
    </citation>
    <scope>NUCLEOTIDE SEQUENCE [LARGE SCALE GENOMIC DNA]</scope>
    <source>
        <strain evidence="2 3">C1-24</strain>
    </source>
</reference>
<dbReference type="Proteomes" id="UP000322244">
    <property type="component" value="Unassembled WGS sequence"/>
</dbReference>
<keyword evidence="1" id="KW-0732">Signal</keyword>
<feature type="signal peptide" evidence="1">
    <location>
        <begin position="1"/>
        <end position="50"/>
    </location>
</feature>
<dbReference type="AlphaFoldDB" id="A0A5A7SDP6"/>
<accession>A0A5A7SDP6</accession>
<dbReference type="PANTHER" id="PTHR43264:SF1">
    <property type="entry name" value="INOSINE_URIDINE-PREFERRING NUCLEOSIDE HYDROLASE DOMAIN-CONTAINING PROTEIN"/>
    <property type="match status" value="1"/>
</dbReference>
<evidence type="ECO:0000313" key="3">
    <source>
        <dbReference type="Proteomes" id="UP000322244"/>
    </source>
</evidence>
<dbReference type="GO" id="GO:0016799">
    <property type="term" value="F:hydrolase activity, hydrolyzing N-glycosyl compounds"/>
    <property type="evidence" value="ECO:0007669"/>
    <property type="project" value="InterPro"/>
</dbReference>
<evidence type="ECO:0000313" key="2">
    <source>
        <dbReference type="EMBL" id="KAA0023499.1"/>
    </source>
</evidence>
<evidence type="ECO:0000256" key="1">
    <source>
        <dbReference type="SAM" id="SignalP"/>
    </source>
</evidence>
<comment type="caution">
    <text evidence="2">The sequence shown here is derived from an EMBL/GenBank/DDBJ whole genome shotgun (WGS) entry which is preliminary data.</text>
</comment>
<proteinExistence type="predicted"/>
<dbReference type="InterPro" id="IPR036452">
    <property type="entry name" value="Ribo_hydro-like"/>
</dbReference>
<dbReference type="PANTHER" id="PTHR43264">
    <property type="match status" value="1"/>
</dbReference>
<sequence>MGIGDRHDLPSQHIRHTYSVVVTDLRSIATRLAVASFVLTLACGSGIASAAPGSDTTVREVPKVIFDGDVGPDPCDFSALAMAHNLHQAGEIDLLGFMSTMPEPSNVEVMDIFDRWYGHRIPIGTFEDPSDLGYDRFVRPSSELANGLFPASRTIAAHYAGWHPQTIDSVPDSVSLYRKLLAGEQDHSVTILTTGQLYNIKALLNSGPDAYSPASGMDLVRAKVSRFVMMIGAFGKPVTADDLVYYNAEYNNDPPNAFFPLTVSQHASTGAGTGAEYNALAWYPGLTQDVFAKLDRLDTPKIIIGNEEGWRVPAGDAYNKLAADHPVRMGFSDNNVGLPGVAKNDPAYDEVALVYAARGLDGYFDQTPGHAQFQNLGTSTWTDDPASRNLRLTLEAGVNDHHALSDLIESLVMGRASTWQSPAE</sequence>
<dbReference type="EMBL" id="VLNY01000003">
    <property type="protein sequence ID" value="KAA0023499.1"/>
    <property type="molecule type" value="Genomic_DNA"/>
</dbReference>